<dbReference type="AlphaFoldDB" id="T1AP75"/>
<comment type="subcellular location">
    <subcellularLocation>
        <location evidence="1">Periplasm</location>
    </subcellularLocation>
</comment>
<evidence type="ECO:0000313" key="9">
    <source>
        <dbReference type="EMBL" id="EQD43890.1"/>
    </source>
</evidence>
<sequence>MRNVSTPWVLAAAALVLTPAPALAARAAPPAKALSAPTPLDRFLAHLHTLRVRFRQTLVDAHGGVLSHSAGTLIVQRPGKFRWNIHPLHSHGGGQLMVADGRNLWFYDRDLKQVTVQPLSAALSATPAMLLSGTVDVRKSFRERLAGRREDLQWVYVAPRQASGADFRSALFGFDRGTLKKMILEDTLGQVATVTFQHIRINGPVPAADLRFTPPPGVD</sequence>
<keyword evidence="8" id="KW-0143">Chaperone</keyword>
<dbReference type="PANTHER" id="PTHR35869">
    <property type="entry name" value="OUTER-MEMBRANE LIPOPROTEIN CARRIER PROTEIN"/>
    <property type="match status" value="1"/>
</dbReference>
<evidence type="ECO:0000256" key="3">
    <source>
        <dbReference type="ARBA" id="ARBA00011245"/>
    </source>
</evidence>
<dbReference type="InterPro" id="IPR018323">
    <property type="entry name" value="OM_lipoprot_carrier_LolA_Pbac"/>
</dbReference>
<keyword evidence="9" id="KW-0449">Lipoprotein</keyword>
<dbReference type="InterPro" id="IPR004564">
    <property type="entry name" value="OM_lipoprot_carrier_LolA-like"/>
</dbReference>
<proteinExistence type="inferred from homology"/>
<comment type="caution">
    <text evidence="9">The sequence shown here is derived from an EMBL/GenBank/DDBJ whole genome shotgun (WGS) entry which is preliminary data.</text>
</comment>
<evidence type="ECO:0000256" key="6">
    <source>
        <dbReference type="ARBA" id="ARBA00022764"/>
    </source>
</evidence>
<gene>
    <name evidence="9" type="ORF">B1A_15388</name>
</gene>
<evidence type="ECO:0000256" key="2">
    <source>
        <dbReference type="ARBA" id="ARBA00007615"/>
    </source>
</evidence>
<reference evidence="9" key="1">
    <citation type="submission" date="2013-08" db="EMBL/GenBank/DDBJ databases">
        <authorList>
            <person name="Mendez C."/>
            <person name="Richter M."/>
            <person name="Ferrer M."/>
            <person name="Sanchez J."/>
        </authorList>
    </citation>
    <scope>NUCLEOTIDE SEQUENCE</scope>
</reference>
<dbReference type="EMBL" id="AUZX01011292">
    <property type="protein sequence ID" value="EQD43890.1"/>
    <property type="molecule type" value="Genomic_DNA"/>
</dbReference>
<organism evidence="9">
    <name type="scientific">mine drainage metagenome</name>
    <dbReference type="NCBI Taxonomy" id="410659"/>
    <lineage>
        <taxon>unclassified sequences</taxon>
        <taxon>metagenomes</taxon>
        <taxon>ecological metagenomes</taxon>
    </lineage>
</organism>
<evidence type="ECO:0000256" key="5">
    <source>
        <dbReference type="ARBA" id="ARBA00022448"/>
    </source>
</evidence>
<dbReference type="Gene3D" id="2.50.20.10">
    <property type="entry name" value="Lipoprotein localisation LolA/LolB/LppX"/>
    <property type="match status" value="1"/>
</dbReference>
<dbReference type="NCBIfam" id="TIGR00547">
    <property type="entry name" value="lolA"/>
    <property type="match status" value="1"/>
</dbReference>
<dbReference type="PANTHER" id="PTHR35869:SF1">
    <property type="entry name" value="OUTER-MEMBRANE LIPOPROTEIN CARRIER PROTEIN"/>
    <property type="match status" value="1"/>
</dbReference>
<keyword evidence="5" id="KW-0813">Transport</keyword>
<keyword evidence="6" id="KW-0574">Periplasm</keyword>
<dbReference type="InterPro" id="IPR029046">
    <property type="entry name" value="LolA/LolB/LppX"/>
</dbReference>
<comment type="subunit">
    <text evidence="3">Monomer.</text>
</comment>
<dbReference type="Pfam" id="PF03548">
    <property type="entry name" value="LolA"/>
    <property type="match status" value="1"/>
</dbReference>
<evidence type="ECO:0000256" key="7">
    <source>
        <dbReference type="ARBA" id="ARBA00022927"/>
    </source>
</evidence>
<dbReference type="GO" id="GO:0042953">
    <property type="term" value="P:lipoprotein transport"/>
    <property type="evidence" value="ECO:0007669"/>
    <property type="project" value="InterPro"/>
</dbReference>
<dbReference type="GO" id="GO:0030288">
    <property type="term" value="C:outer membrane-bounded periplasmic space"/>
    <property type="evidence" value="ECO:0007669"/>
    <property type="project" value="TreeGrafter"/>
</dbReference>
<evidence type="ECO:0000256" key="1">
    <source>
        <dbReference type="ARBA" id="ARBA00004418"/>
    </source>
</evidence>
<feature type="non-terminal residue" evidence="9">
    <location>
        <position position="219"/>
    </location>
</feature>
<evidence type="ECO:0000256" key="8">
    <source>
        <dbReference type="ARBA" id="ARBA00023186"/>
    </source>
</evidence>
<name>T1AP75_9ZZZZ</name>
<reference evidence="9" key="2">
    <citation type="journal article" date="2014" name="ISME J.">
        <title>Microbial stratification in low pH oxic and suboxic macroscopic growths along an acid mine drainage.</title>
        <authorList>
            <person name="Mendez-Garcia C."/>
            <person name="Mesa V."/>
            <person name="Sprenger R.R."/>
            <person name="Richter M."/>
            <person name="Diez M.S."/>
            <person name="Solano J."/>
            <person name="Bargiela R."/>
            <person name="Golyshina O.V."/>
            <person name="Manteca A."/>
            <person name="Ramos J.L."/>
            <person name="Gallego J.R."/>
            <person name="Llorente I."/>
            <person name="Martins Dos Santos V.A."/>
            <person name="Jensen O.N."/>
            <person name="Pelaez A.I."/>
            <person name="Sanchez J."/>
            <person name="Ferrer M."/>
        </authorList>
    </citation>
    <scope>NUCLEOTIDE SEQUENCE</scope>
</reference>
<accession>T1AP75</accession>
<protein>
    <recommendedName>
        <fullName evidence="4">Outer-membrane lipoprotein carrier protein</fullName>
    </recommendedName>
</protein>
<dbReference type="CDD" id="cd16325">
    <property type="entry name" value="LolA"/>
    <property type="match status" value="1"/>
</dbReference>
<comment type="similarity">
    <text evidence="2">Belongs to the LolA family.</text>
</comment>
<evidence type="ECO:0000256" key="4">
    <source>
        <dbReference type="ARBA" id="ARBA00014035"/>
    </source>
</evidence>
<dbReference type="GO" id="GO:0044874">
    <property type="term" value="P:lipoprotein localization to outer membrane"/>
    <property type="evidence" value="ECO:0007669"/>
    <property type="project" value="TreeGrafter"/>
</dbReference>
<dbReference type="SUPFAM" id="SSF89392">
    <property type="entry name" value="Prokaryotic lipoproteins and lipoprotein localization factors"/>
    <property type="match status" value="1"/>
</dbReference>
<keyword evidence="7" id="KW-0653">Protein transport</keyword>